<dbReference type="Proteomes" id="UP000267137">
    <property type="component" value="Unassembled WGS sequence"/>
</dbReference>
<protein>
    <submittedName>
        <fullName evidence="6">H(+)/Cl(-) exchange transporter ClcA</fullName>
    </submittedName>
</protein>
<dbReference type="Gene3D" id="1.10.3080.10">
    <property type="entry name" value="Clc chloride channel"/>
    <property type="match status" value="1"/>
</dbReference>
<organism evidence="6 7">
    <name type="scientific">Streptococcus intermedius</name>
    <dbReference type="NCBI Taxonomy" id="1338"/>
    <lineage>
        <taxon>Bacteria</taxon>
        <taxon>Bacillati</taxon>
        <taxon>Bacillota</taxon>
        <taxon>Bacilli</taxon>
        <taxon>Lactobacillales</taxon>
        <taxon>Streptococcaceae</taxon>
        <taxon>Streptococcus</taxon>
        <taxon>Streptococcus anginosus group</taxon>
    </lineage>
</organism>
<keyword evidence="2 5" id="KW-0812">Transmembrane</keyword>
<dbReference type="PRINTS" id="PR00762">
    <property type="entry name" value="CLCHANNEL"/>
</dbReference>
<dbReference type="InterPro" id="IPR050368">
    <property type="entry name" value="ClC-type_chloride_channel"/>
</dbReference>
<keyword evidence="3 5" id="KW-1133">Transmembrane helix</keyword>
<accession>A0AAE8G1A7</accession>
<reference evidence="6 7" key="1">
    <citation type="submission" date="2018-11" db="EMBL/GenBank/DDBJ databases">
        <title>Species Designations Belie Phenotypic and Genotypic Heterogeneity in Oral Streptococci.</title>
        <authorList>
            <person name="Velsko I."/>
        </authorList>
    </citation>
    <scope>NUCLEOTIDE SEQUENCE [LARGE SCALE GENOMIC DNA]</scope>
    <source>
        <strain evidence="6 7">KLC02</strain>
    </source>
</reference>
<feature type="transmembrane region" description="Helical" evidence="5">
    <location>
        <begin position="12"/>
        <end position="33"/>
    </location>
</feature>
<feature type="transmembrane region" description="Helical" evidence="5">
    <location>
        <begin position="256"/>
        <end position="275"/>
    </location>
</feature>
<gene>
    <name evidence="6" type="primary">clcA_1</name>
    <name evidence="6" type="ORF">D8827_00460</name>
</gene>
<dbReference type="GO" id="GO:0015108">
    <property type="term" value="F:chloride transmembrane transporter activity"/>
    <property type="evidence" value="ECO:0007669"/>
    <property type="project" value="InterPro"/>
</dbReference>
<evidence type="ECO:0000256" key="4">
    <source>
        <dbReference type="ARBA" id="ARBA00023136"/>
    </source>
</evidence>
<dbReference type="EMBL" id="RJOO01000001">
    <property type="protein sequence ID" value="RSJ24243.1"/>
    <property type="molecule type" value="Genomic_DNA"/>
</dbReference>
<evidence type="ECO:0000313" key="6">
    <source>
        <dbReference type="EMBL" id="RSJ24243.1"/>
    </source>
</evidence>
<feature type="transmembrane region" description="Helical" evidence="5">
    <location>
        <begin position="224"/>
        <end position="244"/>
    </location>
</feature>
<dbReference type="PANTHER" id="PTHR43427:SF12">
    <property type="entry name" value="CHLORIDE TRANSPORTER"/>
    <property type="match status" value="1"/>
</dbReference>
<evidence type="ECO:0000256" key="5">
    <source>
        <dbReference type="SAM" id="Phobius"/>
    </source>
</evidence>
<feature type="transmembrane region" description="Helical" evidence="5">
    <location>
        <begin position="53"/>
        <end position="70"/>
    </location>
</feature>
<sequence length="407" mass="43927">MKKIHRLKWVNIGNQVIAITVLSILMGLVIGTIDTIFGRTLIFLSEVRTLHSLYLIPFLAFAGLVIVFLYQKYGGKSSKGMTLIFEVGHGVENHIPKRLIPLVIVTTWLTHLFGGSAGREGVAVQLGATVSHWFCKNFSIPNTSKVFLVTGMAAGFAGLFQTPLAAVLFAMEVLVVGNLQLTALYPAMIASLVSAWTSHALGLEKFMQPISAHLGLSSILVIKLVLLGVLFGLCGNVFAYALLWSKKKAATIFPNPYKRIVVMGIVLSIVFLLLDKGRYSGLGTNLITASFAGQSIYLYDWFFKLLLTVLTLSAGFQGGEVTPLFAIGASLGVLLAGLFGLPVSLVAALGYAAVFGSATSTFLGPILIGCEVFGFSNFPYFFIVCVVAFSLHRQHSIYGAQKFDIEK</sequence>
<proteinExistence type="predicted"/>
<feature type="transmembrane region" description="Helical" evidence="5">
    <location>
        <begin position="146"/>
        <end position="171"/>
    </location>
</feature>
<dbReference type="AlphaFoldDB" id="A0AAE8G1A7"/>
<evidence type="ECO:0000313" key="7">
    <source>
        <dbReference type="Proteomes" id="UP000267137"/>
    </source>
</evidence>
<dbReference type="Pfam" id="PF00654">
    <property type="entry name" value="Voltage_CLC"/>
    <property type="match status" value="1"/>
</dbReference>
<comment type="subcellular location">
    <subcellularLocation>
        <location evidence="1">Membrane</location>
        <topology evidence="1">Multi-pass membrane protein</topology>
    </subcellularLocation>
</comment>
<dbReference type="InterPro" id="IPR014743">
    <property type="entry name" value="Cl-channel_core"/>
</dbReference>
<dbReference type="InterPro" id="IPR001807">
    <property type="entry name" value="ClC"/>
</dbReference>
<evidence type="ECO:0000256" key="3">
    <source>
        <dbReference type="ARBA" id="ARBA00022989"/>
    </source>
</evidence>
<dbReference type="PANTHER" id="PTHR43427">
    <property type="entry name" value="CHLORIDE CHANNEL PROTEIN CLC-E"/>
    <property type="match status" value="1"/>
</dbReference>
<feature type="transmembrane region" description="Helical" evidence="5">
    <location>
        <begin position="322"/>
        <end position="341"/>
    </location>
</feature>
<keyword evidence="4 5" id="KW-0472">Membrane</keyword>
<feature type="transmembrane region" description="Helical" evidence="5">
    <location>
        <begin position="183"/>
        <end position="203"/>
    </location>
</feature>
<dbReference type="SUPFAM" id="SSF81340">
    <property type="entry name" value="Clc chloride channel"/>
    <property type="match status" value="1"/>
</dbReference>
<evidence type="ECO:0000256" key="1">
    <source>
        <dbReference type="ARBA" id="ARBA00004141"/>
    </source>
</evidence>
<feature type="transmembrane region" description="Helical" evidence="5">
    <location>
        <begin position="374"/>
        <end position="392"/>
    </location>
</feature>
<dbReference type="GO" id="GO:0016020">
    <property type="term" value="C:membrane"/>
    <property type="evidence" value="ECO:0007669"/>
    <property type="project" value="UniProtKB-SubCell"/>
</dbReference>
<dbReference type="RefSeq" id="WP_125441931.1">
    <property type="nucleotide sequence ID" value="NZ_JALGPV010000001.1"/>
</dbReference>
<name>A0AAE8G1A7_STRIT</name>
<evidence type="ECO:0000256" key="2">
    <source>
        <dbReference type="ARBA" id="ARBA00022692"/>
    </source>
</evidence>
<feature type="transmembrane region" description="Helical" evidence="5">
    <location>
        <begin position="348"/>
        <end position="368"/>
    </location>
</feature>
<comment type="caution">
    <text evidence="6">The sequence shown here is derived from an EMBL/GenBank/DDBJ whole genome shotgun (WGS) entry which is preliminary data.</text>
</comment>